<dbReference type="SUPFAM" id="SSF48452">
    <property type="entry name" value="TPR-like"/>
    <property type="match status" value="2"/>
</dbReference>
<keyword evidence="1" id="KW-0677">Repeat</keyword>
<keyword evidence="2 3" id="KW-0802">TPR repeat</keyword>
<reference evidence="6" key="1">
    <citation type="submission" date="2024-07" db="EMBL/GenBank/DDBJ databases">
        <title>Complete genome sequence of Verrucomicrobiaceae bacterium NT6N.</title>
        <authorList>
            <person name="Huang C."/>
            <person name="Takami H."/>
            <person name="Hamasaki K."/>
        </authorList>
    </citation>
    <scope>NUCLEOTIDE SEQUENCE</scope>
    <source>
        <strain evidence="6">NT6N</strain>
    </source>
</reference>
<dbReference type="InterPro" id="IPR019734">
    <property type="entry name" value="TPR_rpt"/>
</dbReference>
<sequence>MRFPAIIFAVLLTVIQSPAQEAPLEANPAHDQFEFCKHLYRQANAIRNHDSRVLAYQRLAPRLEAYIERFPNNPNVPAASYYLGECYYQSGSVEDAKRVLVGVINRFKKGRYVALSSNRLGYDAFYNKKYRQAAVHFGRVARLAETAAERYRGMYQEASCYRFAGDSGDAIRLYSIVESAQDAEVVYRENAKLRLGHLYLAKKDLEKAREKFEALILPAVEESIRIEAAFNAGLIALEQKEIKEAEGYFKTVLMSGQDKFKARSQAALMNCMFAEEDYAGVLGVLKRGLYKGKPTTEAIKYTIAGKSAMQLKSYDLAIKYFAEAERQIPLSKEAFTAAYYRLLCFFNIEGENIPKQVDGFLVVYQPRYPKHERIHKALLMKAETLFDNGKAREAAAAYNQIDSTIVGKDNVANLLYKRGWCLSESGDHNGAVRNFTDFLNGYPDDERSANAIARRGKSYMALGDRASALRDFDLLIQRFPKDKLAALAWQSSARIKKEDKDYKDMIRRYEALLTNFPNLEGTKANANYWIGWGSYQLKDYARAISALDKTLQLEPKSYGFQAGMLVIYSSFSMKDKARLQKAVDDLMAIDKGDKIQNPIYRWLGVQCFNGGEMKLAERYLSLGTTAADPRQTPQAFWKMLGKARVETGKYEEALVAIKNYLDVVQEPFWKAETLLDQSKAYLGLENLAEAKKSAEAGLQLRPKGSVNAELRMVLGDIAYNEKDFATAAQFYVVVVQFTDDKNLRPEALFKSHQALLKKGDTEQARHYLNTLNKEFPNYLKKNQAPSAPSTPSAAETAEAP</sequence>
<feature type="repeat" description="TPR" evidence="3">
    <location>
        <begin position="524"/>
        <end position="557"/>
    </location>
</feature>
<protein>
    <recommendedName>
        <fullName evidence="7">Tetratricopeptide repeat protein</fullName>
    </recommendedName>
</protein>
<name>A0AAT9FQI4_9BACT</name>
<dbReference type="InterPro" id="IPR011990">
    <property type="entry name" value="TPR-like_helical_dom_sf"/>
</dbReference>
<feature type="signal peptide" evidence="5">
    <location>
        <begin position="1"/>
        <end position="19"/>
    </location>
</feature>
<feature type="repeat" description="TPR" evidence="3">
    <location>
        <begin position="449"/>
        <end position="482"/>
    </location>
</feature>
<dbReference type="Pfam" id="PF13174">
    <property type="entry name" value="TPR_6"/>
    <property type="match status" value="4"/>
</dbReference>
<feature type="region of interest" description="Disordered" evidence="4">
    <location>
        <begin position="778"/>
        <end position="800"/>
    </location>
</feature>
<dbReference type="PROSITE" id="PS50005">
    <property type="entry name" value="TPR"/>
    <property type="match status" value="2"/>
</dbReference>
<dbReference type="PANTHER" id="PTHR45586">
    <property type="entry name" value="TPR REPEAT-CONTAINING PROTEIN PA4667"/>
    <property type="match status" value="1"/>
</dbReference>
<evidence type="ECO:0000313" key="6">
    <source>
        <dbReference type="EMBL" id="BDS08256.1"/>
    </source>
</evidence>
<evidence type="ECO:0008006" key="7">
    <source>
        <dbReference type="Google" id="ProtNLM"/>
    </source>
</evidence>
<evidence type="ECO:0000256" key="1">
    <source>
        <dbReference type="ARBA" id="ARBA00022737"/>
    </source>
</evidence>
<proteinExistence type="predicted"/>
<evidence type="ECO:0000256" key="3">
    <source>
        <dbReference type="PROSITE-ProRule" id="PRU00339"/>
    </source>
</evidence>
<dbReference type="PANTHER" id="PTHR45586:SF1">
    <property type="entry name" value="LIPOPOLYSACCHARIDE ASSEMBLY PROTEIN B"/>
    <property type="match status" value="1"/>
</dbReference>
<dbReference type="AlphaFoldDB" id="A0AAT9FQI4"/>
<dbReference type="InterPro" id="IPR051012">
    <property type="entry name" value="CellSynth/LPSAsmb/PSIAsmb"/>
</dbReference>
<accession>A0AAT9FQI4</accession>
<dbReference type="EMBL" id="AP026866">
    <property type="protein sequence ID" value="BDS08256.1"/>
    <property type="molecule type" value="Genomic_DNA"/>
</dbReference>
<dbReference type="Gene3D" id="1.25.40.10">
    <property type="entry name" value="Tetratricopeptide repeat domain"/>
    <property type="match status" value="6"/>
</dbReference>
<dbReference type="Pfam" id="PF13432">
    <property type="entry name" value="TPR_16"/>
    <property type="match status" value="2"/>
</dbReference>
<dbReference type="SUPFAM" id="SSF81901">
    <property type="entry name" value="HCP-like"/>
    <property type="match status" value="1"/>
</dbReference>
<evidence type="ECO:0000256" key="2">
    <source>
        <dbReference type="ARBA" id="ARBA00022803"/>
    </source>
</evidence>
<keyword evidence="5" id="KW-0732">Signal</keyword>
<dbReference type="SMART" id="SM00028">
    <property type="entry name" value="TPR"/>
    <property type="match status" value="10"/>
</dbReference>
<dbReference type="KEGG" id="osu:NT6N_32960"/>
<gene>
    <name evidence="6" type="ORF">NT6N_32960</name>
</gene>
<evidence type="ECO:0000256" key="5">
    <source>
        <dbReference type="SAM" id="SignalP"/>
    </source>
</evidence>
<feature type="compositionally biased region" description="Low complexity" evidence="4">
    <location>
        <begin position="784"/>
        <end position="800"/>
    </location>
</feature>
<evidence type="ECO:0000256" key="4">
    <source>
        <dbReference type="SAM" id="MobiDB-lite"/>
    </source>
</evidence>
<organism evidence="6">
    <name type="scientific">Oceaniferula spumae</name>
    <dbReference type="NCBI Taxonomy" id="2979115"/>
    <lineage>
        <taxon>Bacteria</taxon>
        <taxon>Pseudomonadati</taxon>
        <taxon>Verrucomicrobiota</taxon>
        <taxon>Verrucomicrobiia</taxon>
        <taxon>Verrucomicrobiales</taxon>
        <taxon>Verrucomicrobiaceae</taxon>
        <taxon>Oceaniferula</taxon>
    </lineage>
</organism>
<feature type="chain" id="PRO_5043580159" description="Tetratricopeptide repeat protein" evidence="5">
    <location>
        <begin position="20"/>
        <end position="800"/>
    </location>
</feature>